<dbReference type="Gene3D" id="3.40.50.1220">
    <property type="entry name" value="TPP-binding domain"/>
    <property type="match status" value="1"/>
</dbReference>
<dbReference type="SUPFAM" id="SSF52402">
    <property type="entry name" value="Adenine nucleotide alpha hydrolases-like"/>
    <property type="match status" value="1"/>
</dbReference>
<feature type="binding site" evidence="4">
    <location>
        <begin position="206"/>
        <end position="210"/>
    </location>
    <ligand>
        <name>FAD</name>
        <dbReference type="ChEBI" id="CHEBI:57692"/>
    </ligand>
</feature>
<evidence type="ECO:0000256" key="1">
    <source>
        <dbReference type="ARBA" id="ARBA00005817"/>
    </source>
</evidence>
<dbReference type="InterPro" id="IPR014731">
    <property type="entry name" value="ETF_asu_C"/>
</dbReference>
<gene>
    <name evidence="6" type="ORF">ENG67_03110</name>
</gene>
<dbReference type="EMBL" id="DRBW01000122">
    <property type="protein sequence ID" value="HDM90180.1"/>
    <property type="molecule type" value="Genomic_DNA"/>
</dbReference>
<dbReference type="GO" id="GO:0009055">
    <property type="term" value="F:electron transfer activity"/>
    <property type="evidence" value="ECO:0007669"/>
    <property type="project" value="InterPro"/>
</dbReference>
<dbReference type="GO" id="GO:0050660">
    <property type="term" value="F:flavin adenine dinucleotide binding"/>
    <property type="evidence" value="ECO:0007669"/>
    <property type="project" value="InterPro"/>
</dbReference>
<dbReference type="Pfam" id="PF00766">
    <property type="entry name" value="ETF_alpha"/>
    <property type="match status" value="1"/>
</dbReference>
<dbReference type="GO" id="GO:0033539">
    <property type="term" value="P:fatty acid beta-oxidation using acyl-CoA dehydrogenase"/>
    <property type="evidence" value="ECO:0007669"/>
    <property type="project" value="TreeGrafter"/>
</dbReference>
<dbReference type="SUPFAM" id="SSF52467">
    <property type="entry name" value="DHS-like NAD/FAD-binding domain"/>
    <property type="match status" value="1"/>
</dbReference>
<keyword evidence="2" id="KW-0285">Flavoprotein</keyword>
<comment type="caution">
    <text evidence="6">The sequence shown here is derived from an EMBL/GenBank/DDBJ whole genome shotgun (WGS) entry which is preliminary data.</text>
</comment>
<feature type="non-terminal residue" evidence="6">
    <location>
        <position position="1"/>
    </location>
</feature>
<comment type="similarity">
    <text evidence="1">Belongs to the ETF alpha-subunit/FixB family.</text>
</comment>
<dbReference type="InterPro" id="IPR014729">
    <property type="entry name" value="Rossmann-like_a/b/a_fold"/>
</dbReference>
<feature type="binding site" evidence="4">
    <location>
        <begin position="223"/>
        <end position="230"/>
    </location>
    <ligand>
        <name>FAD</name>
        <dbReference type="ChEBI" id="CHEBI:57692"/>
    </ligand>
</feature>
<proteinExistence type="inferred from homology"/>
<organism evidence="6">
    <name type="scientific">candidate division WOR-3 bacterium</name>
    <dbReference type="NCBI Taxonomy" id="2052148"/>
    <lineage>
        <taxon>Bacteria</taxon>
        <taxon>Bacteria division WOR-3</taxon>
    </lineage>
</organism>
<dbReference type="PANTHER" id="PTHR43153">
    <property type="entry name" value="ELECTRON TRANSFER FLAVOPROTEIN ALPHA"/>
    <property type="match status" value="1"/>
</dbReference>
<evidence type="ECO:0000259" key="5">
    <source>
        <dbReference type="SMART" id="SM00893"/>
    </source>
</evidence>
<dbReference type="InterPro" id="IPR014730">
    <property type="entry name" value="ETF_a/b_N"/>
</dbReference>
<evidence type="ECO:0000313" key="6">
    <source>
        <dbReference type="EMBL" id="HDM90180.1"/>
    </source>
</evidence>
<evidence type="ECO:0000256" key="2">
    <source>
        <dbReference type="ARBA" id="ARBA00022630"/>
    </source>
</evidence>
<reference evidence="6" key="1">
    <citation type="journal article" date="2020" name="mSystems">
        <title>Genome- and Community-Level Interaction Insights into Carbon Utilization and Element Cycling Functions of Hydrothermarchaeota in Hydrothermal Sediment.</title>
        <authorList>
            <person name="Zhou Z."/>
            <person name="Liu Y."/>
            <person name="Xu W."/>
            <person name="Pan J."/>
            <person name="Luo Z.H."/>
            <person name="Li M."/>
        </authorList>
    </citation>
    <scope>NUCLEOTIDE SEQUENCE [LARGE SCALE GENOMIC DNA]</scope>
    <source>
        <strain evidence="6">HyVt-237</strain>
    </source>
</reference>
<keyword evidence="3 4" id="KW-0274">FAD</keyword>
<name>A0A7C1BFI9_UNCW3</name>
<dbReference type="SMART" id="SM00893">
    <property type="entry name" value="ETF"/>
    <property type="match status" value="1"/>
</dbReference>
<evidence type="ECO:0000256" key="3">
    <source>
        <dbReference type="ARBA" id="ARBA00022827"/>
    </source>
</evidence>
<feature type="binding site" evidence="4">
    <location>
        <begin position="192"/>
        <end position="193"/>
    </location>
    <ligand>
        <name>FAD</name>
        <dbReference type="ChEBI" id="CHEBI:57692"/>
    </ligand>
</feature>
<sequence>LEELRNYGADRVLVLKNPGLSPYTVEAHAEALSSLIEDGDFLLFAATKRGLELAPRVAAYKGVPMASKAVELKFEDGHLNYTKFLYGGKALGHFKLSAKPLIASVMPKTFEVPQASGKRSSVVEVEIEVKGTSQVKNLGLAEKEKGGVEIQEADVIFSGGRGMGGPEGFRLLQELADLVNEKGDLRAAVGASRSAVDSGWIDHSHQVGQTGKVVSPELYFAFGISGALQHIVGMRNSKVIVAVNRDPEAPIFRIADYGIVEDLFKVIPLLKEELKKVIG</sequence>
<dbReference type="InterPro" id="IPR029035">
    <property type="entry name" value="DHS-like_NAD/FAD-binding_dom"/>
</dbReference>
<dbReference type="PIRSF" id="PIRSF000089">
    <property type="entry name" value="Electra_flavoP_a"/>
    <property type="match status" value="1"/>
</dbReference>
<evidence type="ECO:0000256" key="4">
    <source>
        <dbReference type="PIRSR" id="PIRSR000089-1"/>
    </source>
</evidence>
<protein>
    <submittedName>
        <fullName evidence="6">Electron transfer flavoprotein subunit alpha/FixB family protein</fullName>
    </submittedName>
</protein>
<feature type="domain" description="Electron transfer flavoprotein alpha/beta-subunit N-terminal" evidence="5">
    <location>
        <begin position="1"/>
        <end position="142"/>
    </location>
</feature>
<dbReference type="FunFam" id="3.40.50.1220:FF:000001">
    <property type="entry name" value="Electron transfer flavoprotein, alpha subunit"/>
    <property type="match status" value="1"/>
</dbReference>
<dbReference type="PANTHER" id="PTHR43153:SF1">
    <property type="entry name" value="ELECTRON TRANSFER FLAVOPROTEIN SUBUNIT ALPHA, MITOCHONDRIAL"/>
    <property type="match status" value="1"/>
</dbReference>
<dbReference type="Pfam" id="PF01012">
    <property type="entry name" value="ETF"/>
    <property type="match status" value="1"/>
</dbReference>
<dbReference type="Gene3D" id="3.40.50.620">
    <property type="entry name" value="HUPs"/>
    <property type="match status" value="1"/>
</dbReference>
<dbReference type="InterPro" id="IPR001308">
    <property type="entry name" value="ETF_a/FixB"/>
</dbReference>
<dbReference type="AlphaFoldDB" id="A0A7C1BFI9"/>
<feature type="binding site" evidence="4">
    <location>
        <position position="161"/>
    </location>
    <ligand>
        <name>FAD</name>
        <dbReference type="ChEBI" id="CHEBI:57692"/>
    </ligand>
</feature>
<dbReference type="Proteomes" id="UP000885931">
    <property type="component" value="Unassembled WGS sequence"/>
</dbReference>
<accession>A0A7C1BFI9</accession>
<comment type="cofactor">
    <cofactor evidence="4">
        <name>FAD</name>
        <dbReference type="ChEBI" id="CHEBI:57692"/>
    </cofactor>
    <text evidence="4">Binds 1 FAD per dimer.</text>
</comment>
<feature type="binding site" evidence="4">
    <location>
        <position position="244"/>
    </location>
    <ligand>
        <name>FAD</name>
        <dbReference type="ChEBI" id="CHEBI:57692"/>
    </ligand>
</feature>